<dbReference type="GO" id="GO:0016491">
    <property type="term" value="F:oxidoreductase activity"/>
    <property type="evidence" value="ECO:0007669"/>
    <property type="project" value="UniProtKB-KW"/>
</dbReference>
<name>A0A7Y4M140_9BRAD</name>
<feature type="domain" description="NADPH-dependent FMN reductase-like" evidence="5">
    <location>
        <begin position="9"/>
        <end position="152"/>
    </location>
</feature>
<dbReference type="NCBIfam" id="TIGR03566">
    <property type="entry name" value="FMN_reduc_MsuE"/>
    <property type="match status" value="1"/>
</dbReference>
<keyword evidence="2" id="KW-0285">Flavoprotein</keyword>
<dbReference type="PANTHER" id="PTHR43408">
    <property type="entry name" value="FMN REDUCTASE (NADPH)"/>
    <property type="match status" value="1"/>
</dbReference>
<evidence type="ECO:0000256" key="1">
    <source>
        <dbReference type="ARBA" id="ARBA00005990"/>
    </source>
</evidence>
<sequence>MLGPRGTVKLIGLSGNLKRPSKTHALVGQVLEAISLRYGVDGIHLDLSDALPELGLAFERDAIKHGLARVIELIETADILVVGSPVYKGSYSGLFKHLFDLVDPNALSGMPVVITATGGGDRHALVVEQSMRPLFGFFMAHAMPTAIYASARDFDGDRVVSSDTLKRIDGAVAQLGPFVTAHNPGRRQRLQPAEDGVSDQVATFDCAFS</sequence>
<dbReference type="Proteomes" id="UP000528734">
    <property type="component" value="Unassembled WGS sequence"/>
</dbReference>
<dbReference type="EMBL" id="JAAVLW010000002">
    <property type="protein sequence ID" value="NOJ45974.1"/>
    <property type="molecule type" value="Genomic_DNA"/>
</dbReference>
<proteinExistence type="inferred from homology"/>
<dbReference type="Pfam" id="PF03358">
    <property type="entry name" value="FMN_red"/>
    <property type="match status" value="1"/>
</dbReference>
<evidence type="ECO:0000259" key="5">
    <source>
        <dbReference type="Pfam" id="PF03358"/>
    </source>
</evidence>
<gene>
    <name evidence="6" type="primary">msuE</name>
    <name evidence="6" type="ORF">HCN50_06845</name>
</gene>
<dbReference type="InterPro" id="IPR005025">
    <property type="entry name" value="FMN_Rdtase-like_dom"/>
</dbReference>
<evidence type="ECO:0000313" key="6">
    <source>
        <dbReference type="EMBL" id="NOJ45974.1"/>
    </source>
</evidence>
<dbReference type="SUPFAM" id="SSF52218">
    <property type="entry name" value="Flavoproteins"/>
    <property type="match status" value="1"/>
</dbReference>
<keyword evidence="3" id="KW-0288">FMN</keyword>
<evidence type="ECO:0000256" key="4">
    <source>
        <dbReference type="ARBA" id="ARBA00023002"/>
    </source>
</evidence>
<dbReference type="AlphaFoldDB" id="A0A7Y4M140"/>
<dbReference type="InterPro" id="IPR051814">
    <property type="entry name" value="NAD(P)H-dep_FMN_reductase"/>
</dbReference>
<evidence type="ECO:0000256" key="3">
    <source>
        <dbReference type="ARBA" id="ARBA00022643"/>
    </source>
</evidence>
<keyword evidence="7" id="KW-1185">Reference proteome</keyword>
<protein>
    <submittedName>
        <fullName evidence="6">FMN reductase</fullName>
    </submittedName>
</protein>
<keyword evidence="4" id="KW-0560">Oxidoreductase</keyword>
<dbReference type="PANTHER" id="PTHR43408:SF2">
    <property type="entry name" value="FMN REDUCTASE (NADPH)"/>
    <property type="match status" value="1"/>
</dbReference>
<evidence type="ECO:0000256" key="2">
    <source>
        <dbReference type="ARBA" id="ARBA00022630"/>
    </source>
</evidence>
<dbReference type="Gene3D" id="3.40.50.360">
    <property type="match status" value="1"/>
</dbReference>
<accession>A0A7Y4M140</accession>
<comment type="similarity">
    <text evidence="1">Belongs to the SsuE family.</text>
</comment>
<evidence type="ECO:0000313" key="7">
    <source>
        <dbReference type="Proteomes" id="UP000528734"/>
    </source>
</evidence>
<dbReference type="InterPro" id="IPR029039">
    <property type="entry name" value="Flavoprotein-like_sf"/>
</dbReference>
<dbReference type="InterPro" id="IPR019912">
    <property type="entry name" value="FMN_Rdtase_MsuE-like"/>
</dbReference>
<dbReference type="RefSeq" id="WP_171708860.1">
    <property type="nucleotide sequence ID" value="NZ_JAAVLW010000002.1"/>
</dbReference>
<comment type="caution">
    <text evidence="6">The sequence shown here is derived from an EMBL/GenBank/DDBJ whole genome shotgun (WGS) entry which is preliminary data.</text>
</comment>
<reference evidence="6 7" key="1">
    <citation type="submission" date="2020-03" db="EMBL/GenBank/DDBJ databases">
        <title>Bradyrhizobium diversity isolated from nodules of Muelleranthus trifoliolatus.</title>
        <authorList>
            <person name="Klepa M."/>
            <person name="Helene L."/>
            <person name="Hungria M."/>
        </authorList>
    </citation>
    <scope>NUCLEOTIDE SEQUENCE [LARGE SCALE GENOMIC DNA]</scope>
    <source>
        <strain evidence="6 7">WSM 1744</strain>
    </source>
</reference>
<organism evidence="6 7">
    <name type="scientific">Bradyrhizobium archetypum</name>
    <dbReference type="NCBI Taxonomy" id="2721160"/>
    <lineage>
        <taxon>Bacteria</taxon>
        <taxon>Pseudomonadati</taxon>
        <taxon>Pseudomonadota</taxon>
        <taxon>Alphaproteobacteria</taxon>
        <taxon>Hyphomicrobiales</taxon>
        <taxon>Nitrobacteraceae</taxon>
        <taxon>Bradyrhizobium</taxon>
    </lineage>
</organism>